<dbReference type="EMBL" id="JACJII010000001">
    <property type="protein sequence ID" value="MBA9004289.1"/>
    <property type="molecule type" value="Genomic_DNA"/>
</dbReference>
<dbReference type="InterPro" id="IPR007553">
    <property type="entry name" value="2-thiour_desulf"/>
</dbReference>
<dbReference type="AlphaFoldDB" id="A0A7W3R961"/>
<accession>A0A7W3R961</accession>
<dbReference type="PANTHER" id="PTHR30087">
    <property type="entry name" value="INNER MEMBRANE PROTEIN"/>
    <property type="match status" value="1"/>
</dbReference>
<name>A0A7W3R961_9ACTN</name>
<gene>
    <name evidence="1" type="ORF">HNR21_003171</name>
</gene>
<evidence type="ECO:0000313" key="1">
    <source>
        <dbReference type="EMBL" id="MBA9004289.1"/>
    </source>
</evidence>
<dbReference type="Proteomes" id="UP000539313">
    <property type="component" value="Unassembled WGS sequence"/>
</dbReference>
<dbReference type="Pfam" id="PF04463">
    <property type="entry name" value="2-thiour_desulf"/>
    <property type="match status" value="1"/>
</dbReference>
<comment type="caution">
    <text evidence="1">The sequence shown here is derived from an EMBL/GenBank/DDBJ whole genome shotgun (WGS) entry which is preliminary data.</text>
</comment>
<reference evidence="1 2" key="1">
    <citation type="submission" date="2020-08" db="EMBL/GenBank/DDBJ databases">
        <title>Sequencing the genomes of 1000 actinobacteria strains.</title>
        <authorList>
            <person name="Klenk H.-P."/>
        </authorList>
    </citation>
    <scope>NUCLEOTIDE SEQUENCE [LARGE SCALE GENOMIC DNA]</scope>
    <source>
        <strain evidence="1 2">DSM 45823</strain>
    </source>
</reference>
<dbReference type="RefSeq" id="WP_119727774.1">
    <property type="nucleotide sequence ID" value="NZ_JACJII010000001.1"/>
</dbReference>
<keyword evidence="2" id="KW-1185">Reference proteome</keyword>
<organism evidence="1 2">
    <name type="scientific">Thermomonospora cellulosilytica</name>
    <dbReference type="NCBI Taxonomy" id="1411118"/>
    <lineage>
        <taxon>Bacteria</taxon>
        <taxon>Bacillati</taxon>
        <taxon>Actinomycetota</taxon>
        <taxon>Actinomycetes</taxon>
        <taxon>Streptosporangiales</taxon>
        <taxon>Thermomonosporaceae</taxon>
        <taxon>Thermomonospora</taxon>
    </lineage>
</organism>
<sequence>MERVLVSACLLGRPVRYDGRGKPVHAEIWRRWQSEGRLVPYCPEVGGGLPVPRPPAEITGTGGGEGVLNGTARVVTDTGEDVTDAFLRGAHQALETALRHNARVAVLKDSSPSCATTQIYDGTFTGHRSPGTGVTTALLERHDIRVFPETALDSAAAYLTTLEHP</sequence>
<dbReference type="PANTHER" id="PTHR30087:SF1">
    <property type="entry name" value="HYPOTHETICAL CYTOSOLIC PROTEIN"/>
    <property type="match status" value="1"/>
</dbReference>
<protein>
    <submittedName>
        <fullName evidence="1">Uncharacterized protein YbbK (DUF523 family)</fullName>
    </submittedName>
</protein>
<proteinExistence type="predicted"/>
<evidence type="ECO:0000313" key="2">
    <source>
        <dbReference type="Proteomes" id="UP000539313"/>
    </source>
</evidence>